<evidence type="ECO:0000256" key="3">
    <source>
        <dbReference type="ARBA" id="ARBA00022643"/>
    </source>
</evidence>
<dbReference type="NCBIfam" id="NF004685">
    <property type="entry name" value="PRK06029.1"/>
    <property type="match status" value="1"/>
</dbReference>
<sequence>MSDAPLVVGVTGASGSAYAVRLLQTLLAAGRDVHAVFSPAAVQVFRDELQLELAPATLDVESLFAMRFPWSDQSAEAAPSGCGELTVHRHVDWSAGPASGSFRTSGMVICPCSMGTLASVAGGLCSNLIHRAAAVHLKERRKLIVVPRETPLSAIHLGNMQTIAAAGAVLLPAMPGFYHGVRGVDDLVDFVVARIVDQLGIDRDLMPRWGT</sequence>
<feature type="domain" description="Flavoprotein" evidence="6">
    <location>
        <begin position="6"/>
        <end position="199"/>
    </location>
</feature>
<dbReference type="Gene3D" id="3.40.50.1950">
    <property type="entry name" value="Flavin prenyltransferase-like"/>
    <property type="match status" value="1"/>
</dbReference>
<dbReference type="HAMAP" id="MF_01984">
    <property type="entry name" value="ubiX_pad"/>
    <property type="match status" value="1"/>
</dbReference>
<dbReference type="SUPFAM" id="SSF52507">
    <property type="entry name" value="Homo-oligomeric flavin-containing Cys decarboxylases, HFCD"/>
    <property type="match status" value="1"/>
</dbReference>
<feature type="binding site" evidence="5">
    <location>
        <begin position="113"/>
        <end position="116"/>
    </location>
    <ligand>
        <name>FMN</name>
        <dbReference type="ChEBI" id="CHEBI:58210"/>
    </ligand>
</feature>
<keyword evidence="8" id="KW-1185">Reference proteome</keyword>
<evidence type="ECO:0000313" key="8">
    <source>
        <dbReference type="Proteomes" id="UP000609651"/>
    </source>
</evidence>
<reference evidence="7 8" key="1">
    <citation type="journal article" date="2020" name="Syst. Appl. Microbiol.">
        <title>Alienimonas chondri sp. nov., a novel planctomycete isolated from the biofilm of the red alga Chondrus crispus.</title>
        <authorList>
            <person name="Vitorino I."/>
            <person name="Albuquerque L."/>
            <person name="Wiegand S."/>
            <person name="Kallscheuer N."/>
            <person name="da Costa M.S."/>
            <person name="Lobo-da-Cunha A."/>
            <person name="Jogler C."/>
            <person name="Lage O.M."/>
        </authorList>
    </citation>
    <scope>NUCLEOTIDE SEQUENCE [LARGE SCALE GENOMIC DNA]</scope>
    <source>
        <strain evidence="7 8">LzC2</strain>
    </source>
</reference>
<comment type="caution">
    <text evidence="7">The sequence shown here is derived from an EMBL/GenBank/DDBJ whole genome shotgun (WGS) entry which is preliminary data.</text>
</comment>
<feature type="binding site" evidence="5">
    <location>
        <position position="38"/>
    </location>
    <ligand>
        <name>FMN</name>
        <dbReference type="ChEBI" id="CHEBI:58210"/>
    </ligand>
</feature>
<dbReference type="InterPro" id="IPR004507">
    <property type="entry name" value="UbiX-like"/>
</dbReference>
<evidence type="ECO:0000256" key="5">
    <source>
        <dbReference type="HAMAP-Rule" id="MF_01984"/>
    </source>
</evidence>
<protein>
    <recommendedName>
        <fullName evidence="5">Flavin prenyltransferase UbiX</fullName>
        <ecNumber evidence="5">2.5.1.129</ecNumber>
    </recommendedName>
</protein>
<feature type="binding site" evidence="5">
    <location>
        <position position="125"/>
    </location>
    <ligand>
        <name>FMN</name>
        <dbReference type="ChEBI" id="CHEBI:58210"/>
    </ligand>
</feature>
<accession>A0ABX1VHC5</accession>
<keyword evidence="4 5" id="KW-0808">Transferase</keyword>
<dbReference type="EC" id="2.5.1.129" evidence="5"/>
<dbReference type="Pfam" id="PF02441">
    <property type="entry name" value="Flavoprotein"/>
    <property type="match status" value="1"/>
</dbReference>
<organism evidence="7 8">
    <name type="scientific">Alienimonas chondri</name>
    <dbReference type="NCBI Taxonomy" id="2681879"/>
    <lineage>
        <taxon>Bacteria</taxon>
        <taxon>Pseudomonadati</taxon>
        <taxon>Planctomycetota</taxon>
        <taxon>Planctomycetia</taxon>
        <taxon>Planctomycetales</taxon>
        <taxon>Planctomycetaceae</taxon>
        <taxon>Alienimonas</taxon>
    </lineage>
</organism>
<feature type="binding site" evidence="5">
    <location>
        <position position="178"/>
    </location>
    <ligand>
        <name>dimethylallyl phosphate</name>
        <dbReference type="ChEBI" id="CHEBI:88052"/>
    </ligand>
</feature>
<dbReference type="NCBIfam" id="TIGR00421">
    <property type="entry name" value="ubiX_pad"/>
    <property type="match status" value="1"/>
</dbReference>
<gene>
    <name evidence="5 7" type="primary">ubiX</name>
    <name evidence="7" type="ORF">LzC2_29660</name>
</gene>
<evidence type="ECO:0000256" key="4">
    <source>
        <dbReference type="ARBA" id="ARBA00022679"/>
    </source>
</evidence>
<evidence type="ECO:0000256" key="2">
    <source>
        <dbReference type="ARBA" id="ARBA00022630"/>
    </source>
</evidence>
<dbReference type="Proteomes" id="UP000609651">
    <property type="component" value="Unassembled WGS sequence"/>
</dbReference>
<evidence type="ECO:0000313" key="7">
    <source>
        <dbReference type="EMBL" id="NNJ26871.1"/>
    </source>
</evidence>
<dbReference type="RefSeq" id="WP_171188330.1">
    <property type="nucleotide sequence ID" value="NZ_WTPX01000104.1"/>
</dbReference>
<comment type="catalytic activity">
    <reaction evidence="5">
        <text>dimethylallyl phosphate + FMNH2 = prenylated FMNH2 + phosphate</text>
        <dbReference type="Rhea" id="RHEA:37743"/>
        <dbReference type="ChEBI" id="CHEBI:43474"/>
        <dbReference type="ChEBI" id="CHEBI:57618"/>
        <dbReference type="ChEBI" id="CHEBI:87467"/>
        <dbReference type="ChEBI" id="CHEBI:88052"/>
        <dbReference type="EC" id="2.5.1.129"/>
    </reaction>
</comment>
<feature type="binding site" evidence="5">
    <location>
        <begin position="12"/>
        <end position="14"/>
    </location>
    <ligand>
        <name>FMN</name>
        <dbReference type="ChEBI" id="CHEBI:58210"/>
    </ligand>
</feature>
<feature type="binding site" evidence="5">
    <location>
        <position position="194"/>
    </location>
    <ligand>
        <name>dimethylallyl phosphate</name>
        <dbReference type="ChEBI" id="CHEBI:88052"/>
    </ligand>
</feature>
<feature type="binding site" evidence="5">
    <location>
        <position position="148"/>
    </location>
    <ligand>
        <name>FMN</name>
        <dbReference type="ChEBI" id="CHEBI:58210"/>
    </ligand>
</feature>
<keyword evidence="3 5" id="KW-0288">FMN</keyword>
<dbReference type="InterPro" id="IPR036551">
    <property type="entry name" value="Flavin_trans-like"/>
</dbReference>
<name>A0ABX1VHC5_9PLAN</name>
<dbReference type="InterPro" id="IPR003382">
    <property type="entry name" value="Flavoprotein"/>
</dbReference>
<dbReference type="EMBL" id="WTPX01000104">
    <property type="protein sequence ID" value="NNJ26871.1"/>
    <property type="molecule type" value="Genomic_DNA"/>
</dbReference>
<comment type="similarity">
    <text evidence="5">Belongs to the UbiX/PAD1 family.</text>
</comment>
<dbReference type="GO" id="GO:0106141">
    <property type="term" value="F:flavin prenyltransferase activity"/>
    <property type="evidence" value="ECO:0007669"/>
    <property type="project" value="UniProtKB-EC"/>
</dbReference>
<evidence type="ECO:0000259" key="6">
    <source>
        <dbReference type="Pfam" id="PF02441"/>
    </source>
</evidence>
<proteinExistence type="inferred from homology"/>
<evidence type="ECO:0000256" key="1">
    <source>
        <dbReference type="ARBA" id="ARBA00022602"/>
    </source>
</evidence>
<keyword evidence="2 5" id="KW-0285">Flavoprotein</keyword>
<keyword evidence="1 5" id="KW-0637">Prenyltransferase</keyword>
<comment type="function">
    <text evidence="5">Flavin prenyltransferase that catalyzes the synthesis of the prenylated FMN cofactor (prenyl-FMN) for 4-hydroxy-3-polyprenylbenzoic acid decarboxylase UbiD. The prenyltransferase is metal-independent and links a dimethylallyl moiety from dimethylallyl monophosphate (DMAP) to the flavin N5 and C6 atoms of FMN.</text>
</comment>